<feature type="signal peptide" evidence="3">
    <location>
        <begin position="1"/>
        <end position="22"/>
    </location>
</feature>
<feature type="chain" id="PRO_5040472477" evidence="3">
    <location>
        <begin position="23"/>
        <end position="652"/>
    </location>
</feature>
<keyword evidence="2" id="KW-0812">Transmembrane</keyword>
<evidence type="ECO:0000256" key="1">
    <source>
        <dbReference type="SAM" id="MobiDB-lite"/>
    </source>
</evidence>
<dbReference type="Pfam" id="PF00622">
    <property type="entry name" value="SPRY"/>
    <property type="match status" value="1"/>
</dbReference>
<evidence type="ECO:0000313" key="5">
    <source>
        <dbReference type="EMBL" id="KAG0665118.1"/>
    </source>
</evidence>
<dbReference type="InterPro" id="IPR013320">
    <property type="entry name" value="ConA-like_dom_sf"/>
</dbReference>
<dbReference type="SUPFAM" id="SSF49899">
    <property type="entry name" value="Concanavalin A-like lectins/glucanases"/>
    <property type="match status" value="1"/>
</dbReference>
<comment type="caution">
    <text evidence="5">The sequence shown here is derived from an EMBL/GenBank/DDBJ whole genome shotgun (WGS) entry which is preliminary data.</text>
</comment>
<protein>
    <submittedName>
        <fullName evidence="5">Rsp5p-dependent ubiquitination, sorting of cargo proteins at the multivesicular body</fullName>
    </submittedName>
</protein>
<gene>
    <name evidence="5" type="primary">SSH4_1</name>
    <name evidence="5" type="ORF">C6P45_000475</name>
</gene>
<dbReference type="OrthoDB" id="258495at2759"/>
<dbReference type="EMBL" id="PUHR01000114">
    <property type="protein sequence ID" value="KAG0665118.1"/>
    <property type="molecule type" value="Genomic_DNA"/>
</dbReference>
<dbReference type="InterPro" id="IPR043136">
    <property type="entry name" value="B30.2/SPRY_sf"/>
</dbReference>
<evidence type="ECO:0000256" key="3">
    <source>
        <dbReference type="SAM" id="SignalP"/>
    </source>
</evidence>
<proteinExistence type="predicted"/>
<name>A0A9P7B968_MAUEX</name>
<dbReference type="PANTHER" id="PTHR12864">
    <property type="entry name" value="RAN BINDING PROTEIN 9-RELATED"/>
    <property type="match status" value="1"/>
</dbReference>
<dbReference type="AlphaFoldDB" id="A0A9P7B968"/>
<accession>A0A9P7B968</accession>
<sequence>MLNALIPIIYIFLCGGSRQAYANVIPLEIRDALQTGDYPDEEDFDLSIMLFSVGTMFLMYLLVCLIYLIVKFILNRLVGGSDRLNGNNGSRHTRISLTRGDHDSDRNARLIENMNLRWPTILDNQGDLQDKISLLSPEEQFYYRQGEEYIRNNPPILVSYNTTDSQGNEIIDPIINEQTKQFIEEEGANAWEFEPDSNLPNDTILVENKNEISFLNYNYDASVTTNLPIPCLNRVYYCEFKIFEVNTSDGKINNSLNNTTIQPVPAATQEDDTTATNNATATATTAQSIDGSSSIEESIEDFNAGNVKAQNNELISFGLSTSPYPYFRLPGRHHHSVSYDSTGARRLNDSFALETHLQHLFPSFQKGDVIGIGYRTRSGTVFFTRNGKKLSEKSVGGHIRGWKFKYLYPIIGANIPCRIHVNFGTYGFVYIEANVKKWGYGKINGMKLPPPSYENYGQDTLLESGAEDENDIEDEHSDFIPRSTNSSSNSSNNNMGTTNQELRDQNGKLLPPPPGFEFSTSFESKLTPEEINMNSLPMEPPNYSDNESTYAFKCHPRDSLASNMGRTIPIVGSSKRLDNRILVGSSSNRLRNSPDDKDDYDFDDDDDYDYDEYDIPEDDDDNNDNIHDIHDIETDEDDEEITDEMAHMISHQ</sequence>
<feature type="region of interest" description="Disordered" evidence="1">
    <location>
        <begin position="467"/>
        <end position="514"/>
    </location>
</feature>
<dbReference type="Gene3D" id="2.60.120.920">
    <property type="match status" value="1"/>
</dbReference>
<feature type="region of interest" description="Disordered" evidence="1">
    <location>
        <begin position="586"/>
        <end position="652"/>
    </location>
</feature>
<keyword evidence="3" id="KW-0732">Signal</keyword>
<keyword evidence="2" id="KW-1133">Transmembrane helix</keyword>
<feature type="compositionally biased region" description="Low complexity" evidence="1">
    <location>
        <begin position="483"/>
        <end position="499"/>
    </location>
</feature>
<dbReference type="PROSITE" id="PS50188">
    <property type="entry name" value="B302_SPRY"/>
    <property type="match status" value="1"/>
</dbReference>
<keyword evidence="2" id="KW-0472">Membrane</keyword>
<evidence type="ECO:0000256" key="2">
    <source>
        <dbReference type="SAM" id="Phobius"/>
    </source>
</evidence>
<feature type="compositionally biased region" description="Acidic residues" evidence="1">
    <location>
        <begin position="633"/>
        <end position="643"/>
    </location>
</feature>
<reference evidence="5 6" key="1">
    <citation type="submission" date="2020-11" db="EMBL/GenBank/DDBJ databases">
        <title>Kefir isolates.</title>
        <authorList>
            <person name="Marcisauskas S."/>
            <person name="Kim Y."/>
            <person name="Blasche S."/>
        </authorList>
    </citation>
    <scope>NUCLEOTIDE SEQUENCE [LARGE SCALE GENOMIC DNA]</scope>
    <source>
        <strain evidence="5 6">OG2</strain>
    </source>
</reference>
<feature type="transmembrane region" description="Helical" evidence="2">
    <location>
        <begin position="46"/>
        <end position="70"/>
    </location>
</feature>
<dbReference type="InterPro" id="IPR001870">
    <property type="entry name" value="B30.2/SPRY"/>
</dbReference>
<dbReference type="Proteomes" id="UP000750334">
    <property type="component" value="Unassembled WGS sequence"/>
</dbReference>
<evidence type="ECO:0000313" key="6">
    <source>
        <dbReference type="Proteomes" id="UP000750334"/>
    </source>
</evidence>
<feature type="compositionally biased region" description="Acidic residues" evidence="1">
    <location>
        <begin position="467"/>
        <end position="476"/>
    </location>
</feature>
<feature type="compositionally biased region" description="Acidic residues" evidence="1">
    <location>
        <begin position="596"/>
        <end position="623"/>
    </location>
</feature>
<keyword evidence="6" id="KW-1185">Reference proteome</keyword>
<dbReference type="InterPro" id="IPR050618">
    <property type="entry name" value="Ubq-SigPath_Reg"/>
</dbReference>
<dbReference type="SMART" id="SM00449">
    <property type="entry name" value="SPRY"/>
    <property type="match status" value="1"/>
</dbReference>
<evidence type="ECO:0000259" key="4">
    <source>
        <dbReference type="PROSITE" id="PS50188"/>
    </source>
</evidence>
<dbReference type="InterPro" id="IPR003877">
    <property type="entry name" value="SPRY_dom"/>
</dbReference>
<organism evidence="5 6">
    <name type="scientific">Maudiozyma exigua</name>
    <name type="common">Yeast</name>
    <name type="synonym">Kazachstania exigua</name>
    <dbReference type="NCBI Taxonomy" id="34358"/>
    <lineage>
        <taxon>Eukaryota</taxon>
        <taxon>Fungi</taxon>
        <taxon>Dikarya</taxon>
        <taxon>Ascomycota</taxon>
        <taxon>Saccharomycotina</taxon>
        <taxon>Saccharomycetes</taxon>
        <taxon>Saccharomycetales</taxon>
        <taxon>Saccharomycetaceae</taxon>
        <taxon>Maudiozyma</taxon>
    </lineage>
</organism>
<feature type="domain" description="B30.2/SPRY" evidence="4">
    <location>
        <begin position="234"/>
        <end position="428"/>
    </location>
</feature>